<comment type="caution">
    <text evidence="1">The sequence shown here is derived from an EMBL/GenBank/DDBJ whole genome shotgun (WGS) entry which is preliminary data.</text>
</comment>
<name>A0AAN9J8J8_CLITE</name>
<gene>
    <name evidence="1" type="ORF">RJT34_16557</name>
</gene>
<keyword evidence="2" id="KW-1185">Reference proteome</keyword>
<dbReference type="AlphaFoldDB" id="A0AAN9J8J8"/>
<accession>A0AAN9J8J8</accession>
<dbReference type="EMBL" id="JAYKXN010000004">
    <property type="protein sequence ID" value="KAK7293684.1"/>
    <property type="molecule type" value="Genomic_DNA"/>
</dbReference>
<sequence length="115" mass="12698">MSATGEQAWSRCVKGRIHQNSSHWKASASGGRMGQNLSPRLAEMCQKSSDCWTKMGSNPSHDRTKLELYNVVHPVNFLAFTASSASPGKLSCIYCFQCFLLLLPPASIVVPFEEF</sequence>
<evidence type="ECO:0000313" key="1">
    <source>
        <dbReference type="EMBL" id="KAK7293684.1"/>
    </source>
</evidence>
<proteinExistence type="predicted"/>
<protein>
    <submittedName>
        <fullName evidence="1">Uncharacterized protein</fullName>
    </submittedName>
</protein>
<reference evidence="1 2" key="1">
    <citation type="submission" date="2024-01" db="EMBL/GenBank/DDBJ databases">
        <title>The genomes of 5 underutilized Papilionoideae crops provide insights into root nodulation and disease resistance.</title>
        <authorList>
            <person name="Yuan L."/>
        </authorList>
    </citation>
    <scope>NUCLEOTIDE SEQUENCE [LARGE SCALE GENOMIC DNA]</scope>
    <source>
        <strain evidence="1">LY-2023</strain>
        <tissue evidence="1">Leaf</tissue>
    </source>
</reference>
<evidence type="ECO:0000313" key="2">
    <source>
        <dbReference type="Proteomes" id="UP001359559"/>
    </source>
</evidence>
<dbReference type="Proteomes" id="UP001359559">
    <property type="component" value="Unassembled WGS sequence"/>
</dbReference>
<organism evidence="1 2">
    <name type="scientific">Clitoria ternatea</name>
    <name type="common">Butterfly pea</name>
    <dbReference type="NCBI Taxonomy" id="43366"/>
    <lineage>
        <taxon>Eukaryota</taxon>
        <taxon>Viridiplantae</taxon>
        <taxon>Streptophyta</taxon>
        <taxon>Embryophyta</taxon>
        <taxon>Tracheophyta</taxon>
        <taxon>Spermatophyta</taxon>
        <taxon>Magnoliopsida</taxon>
        <taxon>eudicotyledons</taxon>
        <taxon>Gunneridae</taxon>
        <taxon>Pentapetalae</taxon>
        <taxon>rosids</taxon>
        <taxon>fabids</taxon>
        <taxon>Fabales</taxon>
        <taxon>Fabaceae</taxon>
        <taxon>Papilionoideae</taxon>
        <taxon>50 kb inversion clade</taxon>
        <taxon>NPAAA clade</taxon>
        <taxon>indigoferoid/millettioid clade</taxon>
        <taxon>Phaseoleae</taxon>
        <taxon>Clitoria</taxon>
    </lineage>
</organism>